<dbReference type="PATRIC" id="fig|69370.6.peg.3438"/>
<gene>
    <name evidence="5" type="ORF">RS82_03375</name>
</gene>
<feature type="compositionally biased region" description="Basic and acidic residues" evidence="1">
    <location>
        <begin position="837"/>
        <end position="853"/>
    </location>
</feature>
<comment type="caution">
    <text evidence="5">The sequence shown here is derived from an EMBL/GenBank/DDBJ whole genome shotgun (WGS) entry which is preliminary data.</text>
</comment>
<feature type="transmembrane region" description="Helical" evidence="2">
    <location>
        <begin position="260"/>
        <end position="282"/>
    </location>
</feature>
<feature type="domain" description="Transglutaminase-like" evidence="3">
    <location>
        <begin position="560"/>
        <end position="628"/>
    </location>
</feature>
<accession>A0A0M2H9E5</accession>
<dbReference type="Pfam" id="PF11992">
    <property type="entry name" value="TgpA_N"/>
    <property type="match status" value="1"/>
</dbReference>
<dbReference type="RefSeq" id="WP_245619638.1">
    <property type="nucleotide sequence ID" value="NZ_JYJA01000039.1"/>
</dbReference>
<organism evidence="5 6">
    <name type="scientific">Microbacterium trichothecenolyticum</name>
    <name type="common">Aureobacterium trichothecenolyticum</name>
    <dbReference type="NCBI Taxonomy" id="69370"/>
    <lineage>
        <taxon>Bacteria</taxon>
        <taxon>Bacillati</taxon>
        <taxon>Actinomycetota</taxon>
        <taxon>Actinomycetes</taxon>
        <taxon>Micrococcales</taxon>
        <taxon>Microbacteriaceae</taxon>
        <taxon>Microbacterium</taxon>
    </lineage>
</organism>
<proteinExistence type="predicted"/>
<feature type="region of interest" description="Disordered" evidence="1">
    <location>
        <begin position="830"/>
        <end position="853"/>
    </location>
</feature>
<evidence type="ECO:0000259" key="4">
    <source>
        <dbReference type="Pfam" id="PF11992"/>
    </source>
</evidence>
<feature type="transmembrane region" description="Helical" evidence="2">
    <location>
        <begin position="203"/>
        <end position="227"/>
    </location>
</feature>
<dbReference type="Pfam" id="PF01841">
    <property type="entry name" value="Transglut_core"/>
    <property type="match status" value="1"/>
</dbReference>
<feature type="transmembrane region" description="Helical" evidence="2">
    <location>
        <begin position="146"/>
        <end position="165"/>
    </location>
</feature>
<protein>
    <submittedName>
        <fullName evidence="5">Transglutaminase-like superfamily protein</fullName>
    </submittedName>
</protein>
<feature type="region of interest" description="Disordered" evidence="1">
    <location>
        <begin position="632"/>
        <end position="679"/>
    </location>
</feature>
<evidence type="ECO:0000313" key="6">
    <source>
        <dbReference type="Proteomes" id="UP000034098"/>
    </source>
</evidence>
<name>A0A0M2H9E5_MICTR</name>
<feature type="transmembrane region" description="Helical" evidence="2">
    <location>
        <begin position="172"/>
        <end position="191"/>
    </location>
</feature>
<dbReference type="EMBL" id="JYJA01000039">
    <property type="protein sequence ID" value="KJL40759.1"/>
    <property type="molecule type" value="Genomic_DNA"/>
</dbReference>
<evidence type="ECO:0000313" key="5">
    <source>
        <dbReference type="EMBL" id="KJL40759.1"/>
    </source>
</evidence>
<feature type="transmembrane region" description="Helical" evidence="2">
    <location>
        <begin position="86"/>
        <end position="105"/>
    </location>
</feature>
<dbReference type="Proteomes" id="UP000034098">
    <property type="component" value="Unassembled WGS sequence"/>
</dbReference>
<dbReference type="Gene3D" id="3.10.620.30">
    <property type="match status" value="1"/>
</dbReference>
<evidence type="ECO:0000256" key="2">
    <source>
        <dbReference type="SAM" id="Phobius"/>
    </source>
</evidence>
<dbReference type="InterPro" id="IPR002931">
    <property type="entry name" value="Transglutaminase-like"/>
</dbReference>
<keyword evidence="2" id="KW-0472">Membrane</keyword>
<dbReference type="InterPro" id="IPR021878">
    <property type="entry name" value="TgpA_N"/>
</dbReference>
<feature type="transmembrane region" description="Helical" evidence="2">
    <location>
        <begin position="60"/>
        <end position="79"/>
    </location>
</feature>
<feature type="compositionally biased region" description="Polar residues" evidence="1">
    <location>
        <begin position="632"/>
        <end position="641"/>
    </location>
</feature>
<evidence type="ECO:0000256" key="1">
    <source>
        <dbReference type="SAM" id="MobiDB-lite"/>
    </source>
</evidence>
<feature type="transmembrane region" description="Helical" evidence="2">
    <location>
        <begin position="694"/>
        <end position="715"/>
    </location>
</feature>
<feature type="compositionally biased region" description="Basic and acidic residues" evidence="1">
    <location>
        <begin position="642"/>
        <end position="657"/>
    </location>
</feature>
<feature type="domain" description="Protein-glutamine gamma-glutamyltransferase TgpA N-terminal" evidence="4">
    <location>
        <begin position="44"/>
        <end position="411"/>
    </location>
</feature>
<feature type="transmembrane region" description="Helical" evidence="2">
    <location>
        <begin position="33"/>
        <end position="54"/>
    </location>
</feature>
<sequence>MSGPIPVMERMDAAPRGAADTIAMRTPRLGARVWVGAAFAAVIAVVAAAAAWPVYRSGTFALLVVVGTLAGGGIAAAAWWRRWSGWTAAGALALALLILGVPLAVPSRLGTPEDVVRGLGELASGLVLAWKDLVTVELPVGSYRNLLVPALVVFLVGTCTVLLLAWREDRAAYAAVPVALGMVTFGLFFGRTTVSSPLEIGPVFLYAPVETAVGVTALVACLLWLAWRTHDERVRALQRAAASSGVRISRRPSAADRRRTALGAGMVAVALVLAVAVVPFVARGAEREVLRSAVGPDIDLSAEVSPLSQYRALFADARADDVLFTVEPVVTDGVVGALPERVRLATLDAYDGEIFRSGGEGAVDAGRFVRVPSALDAGEGTEVAARIEIDAWDGIWMPTAGRLEAVAFDGDRSASLADRFYYNSSASAGVQTAGGGFESGDAFVVRGVEPPAPELAELDAPGSPGGVAAPDSLRTWMDEHAVGSAGSALAALVALLRERGYLSHGLDEGEQVPAWAAALPDYAFQPSASGHSLARVDTMFARLLERETDPRAVASGNYVAAIGDDEQFAVAVALMARELGFPSRVVLGARLSAADPGLATCDEGACHAQDLTAWAEVQSAAGDWVAVDVTPQHAQSPSLDTTEQRDPENVTEVRPDSVEEVVPPDPTQEDSAADRPADEDTGADLAWLWPMLRMGGIALLVLVLALGPFLIVIGTKAARRRSRRRTGTPAARIAGGWDEYVDAALDSGRAASRAATRSELAAAFATPAGAALARDADRAVFSHTEQPADAARRYWEAVDAERRALRREHGFWRGALATVSLRSLFRPMAPEPGGRTRFAERGRRRAEPVRPTP</sequence>
<dbReference type="SUPFAM" id="SSF54001">
    <property type="entry name" value="Cysteine proteinases"/>
    <property type="match status" value="1"/>
</dbReference>
<reference evidence="5 6" key="1">
    <citation type="submission" date="2015-02" db="EMBL/GenBank/DDBJ databases">
        <title>Draft genome sequences of ten Microbacterium spp. with emphasis on heavy metal contaminated environments.</title>
        <authorList>
            <person name="Corretto E."/>
        </authorList>
    </citation>
    <scope>NUCLEOTIDE SEQUENCE [LARGE SCALE GENOMIC DNA]</scope>
    <source>
        <strain evidence="5 6">DSM 8608</strain>
    </source>
</reference>
<dbReference type="AlphaFoldDB" id="A0A0M2H9E5"/>
<keyword evidence="2" id="KW-1133">Transmembrane helix</keyword>
<dbReference type="InterPro" id="IPR038765">
    <property type="entry name" value="Papain-like_cys_pep_sf"/>
</dbReference>
<keyword evidence="2" id="KW-0812">Transmembrane</keyword>
<evidence type="ECO:0000259" key="3">
    <source>
        <dbReference type="Pfam" id="PF01841"/>
    </source>
</evidence>
<keyword evidence="6" id="KW-1185">Reference proteome</keyword>